<name>A0AAD7QUM2_9ASCO</name>
<dbReference type="GO" id="GO:0050664">
    <property type="term" value="F:oxidoreductase activity, acting on NAD(P)H, oxygen as acceptor"/>
    <property type="evidence" value="ECO:0007669"/>
    <property type="project" value="TreeGrafter"/>
</dbReference>
<dbReference type="PANTHER" id="PTHR43008:SF4">
    <property type="entry name" value="CHAIN DEHYDROGENASE, PUTATIVE (AFU_ORTHOLOGUE AFUA_4G08710)-RELATED"/>
    <property type="match status" value="1"/>
</dbReference>
<comment type="caution">
    <text evidence="4">The sequence shown here is derived from an EMBL/GenBank/DDBJ whole genome shotgun (WGS) entry which is preliminary data.</text>
</comment>
<dbReference type="AlphaFoldDB" id="A0AAD7QUM2"/>
<dbReference type="RefSeq" id="XP_056045150.1">
    <property type="nucleotide sequence ID" value="XM_056191411.1"/>
</dbReference>
<keyword evidence="3" id="KW-0560">Oxidoreductase</keyword>
<proteinExistence type="inferred from homology"/>
<keyword evidence="5" id="KW-1185">Reference proteome</keyword>
<dbReference type="Pfam" id="PF13561">
    <property type="entry name" value="adh_short_C2"/>
    <property type="match status" value="1"/>
</dbReference>
<dbReference type="SUPFAM" id="SSF51735">
    <property type="entry name" value="NAD(P)-binding Rossmann-fold domains"/>
    <property type="match status" value="1"/>
</dbReference>
<dbReference type="PRINTS" id="PR00081">
    <property type="entry name" value="GDHRDH"/>
</dbReference>
<dbReference type="GeneID" id="80886577"/>
<evidence type="ECO:0000256" key="3">
    <source>
        <dbReference type="ARBA" id="ARBA00023002"/>
    </source>
</evidence>
<gene>
    <name evidence="4" type="ORF">POJ06DRAFT_69499</name>
</gene>
<evidence type="ECO:0000256" key="1">
    <source>
        <dbReference type="ARBA" id="ARBA00006484"/>
    </source>
</evidence>
<comment type="similarity">
    <text evidence="1">Belongs to the short-chain dehydrogenases/reductases (SDR) family.</text>
</comment>
<evidence type="ECO:0000313" key="5">
    <source>
        <dbReference type="Proteomes" id="UP001217417"/>
    </source>
</evidence>
<dbReference type="InterPro" id="IPR002347">
    <property type="entry name" value="SDR_fam"/>
</dbReference>
<dbReference type="Proteomes" id="UP001217417">
    <property type="component" value="Unassembled WGS sequence"/>
</dbReference>
<dbReference type="FunFam" id="3.40.50.720:FF:000090">
    <property type="entry name" value="NADP-dependent mannitol dehydrogenase"/>
    <property type="match status" value="1"/>
</dbReference>
<dbReference type="InterPro" id="IPR036291">
    <property type="entry name" value="NAD(P)-bd_dom_sf"/>
</dbReference>
<reference evidence="4" key="1">
    <citation type="submission" date="2023-03" db="EMBL/GenBank/DDBJ databases">
        <title>Near-Complete genome sequence of Lipomyces tetrasporous NRRL Y-64009, an oleaginous yeast capable of growing on lignocellulosic hydrolysates.</title>
        <authorList>
            <consortium name="Lawrence Berkeley National Laboratory"/>
            <person name="Jagtap S.S."/>
            <person name="Liu J.-J."/>
            <person name="Walukiewicz H.E."/>
            <person name="Pangilinan J."/>
            <person name="Lipzen A."/>
            <person name="Ahrendt S."/>
            <person name="Koriabine M."/>
            <person name="Cobaugh K."/>
            <person name="Salamov A."/>
            <person name="Yoshinaga Y."/>
            <person name="Ng V."/>
            <person name="Daum C."/>
            <person name="Grigoriev I.V."/>
            <person name="Slininger P.J."/>
            <person name="Dien B.S."/>
            <person name="Jin Y.-S."/>
            <person name="Rao C.V."/>
        </authorList>
    </citation>
    <scope>NUCLEOTIDE SEQUENCE</scope>
    <source>
        <strain evidence="4">NRRL Y-64009</strain>
    </source>
</reference>
<keyword evidence="2" id="KW-0521">NADP</keyword>
<dbReference type="Gene3D" id="3.40.50.720">
    <property type="entry name" value="NAD(P)-binding Rossmann-like Domain"/>
    <property type="match status" value="1"/>
</dbReference>
<dbReference type="EMBL" id="JARPMG010000003">
    <property type="protein sequence ID" value="KAJ8101700.1"/>
    <property type="molecule type" value="Genomic_DNA"/>
</dbReference>
<dbReference type="PROSITE" id="PS00061">
    <property type="entry name" value="ADH_SHORT"/>
    <property type="match status" value="1"/>
</dbReference>
<dbReference type="GO" id="GO:0050085">
    <property type="term" value="F:mannitol 2-dehydrogenase (NADP+) activity"/>
    <property type="evidence" value="ECO:0007669"/>
    <property type="project" value="UniProtKB-ARBA"/>
</dbReference>
<accession>A0AAD7QUM2</accession>
<sequence>MATVSVRITPAKDAIVSQQVFDECVTVPASDASGAVSPVAASAGVRRNVLDMFSLDGKVAVITAGARGLGYSMAEGLCAAGLSGIAIIDLQCDLGERACEQLYLQFGVDAKFYRLDVRDDAAVQGAMDSVVRDLGRIDIVILSAGVADIVHAEEYSPEKFHRVIDINLNGSFFCAQAAGKLMIAAGRGGSIIFVGSMSGSIVNWPNPQCAYNSSKAGVIHLMKSLSAEWAKHRIRCNSISPGYMDTPLNTVFEEGYFHEWKSRTPMGRLGQPEELAGCALWLASDASSFCTGSDILIDGGYTVL</sequence>
<dbReference type="InterPro" id="IPR020904">
    <property type="entry name" value="Sc_DH/Rdtase_CS"/>
</dbReference>
<evidence type="ECO:0000256" key="2">
    <source>
        <dbReference type="ARBA" id="ARBA00022857"/>
    </source>
</evidence>
<evidence type="ECO:0000313" key="4">
    <source>
        <dbReference type="EMBL" id="KAJ8101700.1"/>
    </source>
</evidence>
<dbReference type="PRINTS" id="PR00080">
    <property type="entry name" value="SDRFAMILY"/>
</dbReference>
<protein>
    <submittedName>
        <fullName evidence="4">Uncharacterized protein</fullName>
    </submittedName>
</protein>
<organism evidence="4 5">
    <name type="scientific">Lipomyces tetrasporus</name>
    <dbReference type="NCBI Taxonomy" id="54092"/>
    <lineage>
        <taxon>Eukaryota</taxon>
        <taxon>Fungi</taxon>
        <taxon>Dikarya</taxon>
        <taxon>Ascomycota</taxon>
        <taxon>Saccharomycotina</taxon>
        <taxon>Lipomycetes</taxon>
        <taxon>Lipomycetales</taxon>
        <taxon>Lipomycetaceae</taxon>
        <taxon>Lipomyces</taxon>
    </lineage>
</organism>
<dbReference type="GO" id="GO:0005975">
    <property type="term" value="P:carbohydrate metabolic process"/>
    <property type="evidence" value="ECO:0007669"/>
    <property type="project" value="UniProtKB-ARBA"/>
</dbReference>
<dbReference type="PANTHER" id="PTHR43008">
    <property type="entry name" value="BENZIL REDUCTASE"/>
    <property type="match status" value="1"/>
</dbReference>
<dbReference type="GO" id="GO:0044281">
    <property type="term" value="P:small molecule metabolic process"/>
    <property type="evidence" value="ECO:0007669"/>
    <property type="project" value="UniProtKB-ARBA"/>
</dbReference>